<dbReference type="PANTHER" id="PTHR12277:SF81">
    <property type="entry name" value="PROTEIN ABHD13"/>
    <property type="match status" value="1"/>
</dbReference>
<organism evidence="1 2">
    <name type="scientific">Zostera marina</name>
    <name type="common">Eelgrass</name>
    <dbReference type="NCBI Taxonomy" id="29655"/>
    <lineage>
        <taxon>Eukaryota</taxon>
        <taxon>Viridiplantae</taxon>
        <taxon>Streptophyta</taxon>
        <taxon>Embryophyta</taxon>
        <taxon>Tracheophyta</taxon>
        <taxon>Spermatophyta</taxon>
        <taxon>Magnoliopsida</taxon>
        <taxon>Liliopsida</taxon>
        <taxon>Zosteraceae</taxon>
        <taxon>Zostera</taxon>
    </lineage>
</organism>
<keyword evidence="2" id="KW-1185">Reference proteome</keyword>
<dbReference type="Gene3D" id="3.40.50.1820">
    <property type="entry name" value="alpha/beta hydrolase"/>
    <property type="match status" value="2"/>
</dbReference>
<evidence type="ECO:0000313" key="2">
    <source>
        <dbReference type="Proteomes" id="UP000036987"/>
    </source>
</evidence>
<dbReference type="AlphaFoldDB" id="A0A0K9PTG5"/>
<reference evidence="2" key="1">
    <citation type="journal article" date="2016" name="Nature">
        <title>The genome of the seagrass Zostera marina reveals angiosperm adaptation to the sea.</title>
        <authorList>
            <person name="Olsen J.L."/>
            <person name="Rouze P."/>
            <person name="Verhelst B."/>
            <person name="Lin Y.-C."/>
            <person name="Bayer T."/>
            <person name="Collen J."/>
            <person name="Dattolo E."/>
            <person name="De Paoli E."/>
            <person name="Dittami S."/>
            <person name="Maumus F."/>
            <person name="Michel G."/>
            <person name="Kersting A."/>
            <person name="Lauritano C."/>
            <person name="Lohaus R."/>
            <person name="Toepel M."/>
            <person name="Tonon T."/>
            <person name="Vanneste K."/>
            <person name="Amirebrahimi M."/>
            <person name="Brakel J."/>
            <person name="Bostroem C."/>
            <person name="Chovatia M."/>
            <person name="Grimwood J."/>
            <person name="Jenkins J.W."/>
            <person name="Jueterbock A."/>
            <person name="Mraz A."/>
            <person name="Stam W.T."/>
            <person name="Tice H."/>
            <person name="Bornberg-Bauer E."/>
            <person name="Green P.J."/>
            <person name="Pearson G.A."/>
            <person name="Procaccini G."/>
            <person name="Duarte C.M."/>
            <person name="Schmutz J."/>
            <person name="Reusch T.B.H."/>
            <person name="Van de Peer Y."/>
        </authorList>
    </citation>
    <scope>NUCLEOTIDE SEQUENCE [LARGE SCALE GENOMIC DNA]</scope>
    <source>
        <strain evidence="2">cv. Finnish</strain>
    </source>
</reference>
<evidence type="ECO:0000313" key="1">
    <source>
        <dbReference type="EMBL" id="KMZ72338.1"/>
    </source>
</evidence>
<accession>A0A0K9PTG5</accession>
<dbReference type="Proteomes" id="UP000036987">
    <property type="component" value="Unassembled WGS sequence"/>
</dbReference>
<protein>
    <submittedName>
        <fullName evidence="1">Uncharacterized protein</fullName>
    </submittedName>
</protein>
<name>A0A0K9PTG5_ZOSMR</name>
<dbReference type="STRING" id="29655.A0A0K9PTG5"/>
<dbReference type="EMBL" id="LFYR01000636">
    <property type="protein sequence ID" value="KMZ72338.1"/>
    <property type="molecule type" value="Genomic_DNA"/>
</dbReference>
<dbReference type="SUPFAM" id="SSF53474">
    <property type="entry name" value="alpha/beta-Hydrolases"/>
    <property type="match status" value="1"/>
</dbReference>
<dbReference type="PANTHER" id="PTHR12277">
    <property type="entry name" value="ALPHA/BETA HYDROLASE DOMAIN-CONTAINING PROTEIN"/>
    <property type="match status" value="1"/>
</dbReference>
<dbReference type="OrthoDB" id="446723at2759"/>
<gene>
    <name evidence="1" type="ORF">ZOSMA_166G00360</name>
</gene>
<dbReference type="InterPro" id="IPR029058">
    <property type="entry name" value="AB_hydrolase_fold"/>
</dbReference>
<proteinExistence type="predicted"/>
<comment type="caution">
    <text evidence="1">The sequence shown here is derived from an EMBL/GenBank/DDBJ whole genome shotgun (WGS) entry which is preliminary data.</text>
</comment>
<sequence length="115" mass="12496">MAAPTLVGPGYDYSGYGQSPGKPSEHNTYADIEVAYKWLVDTCAVKPEDIILYGQSVGSGPTNIDKIPAVKCSVLIIHGTADEVVDFSHGKKLWGLCKEKYEPLWLNGVEKPLSQ</sequence>